<dbReference type="GO" id="GO:0008237">
    <property type="term" value="F:metallopeptidase activity"/>
    <property type="evidence" value="ECO:0007669"/>
    <property type="project" value="UniProtKB-KW"/>
</dbReference>
<accession>A0A3P3U5I0</accession>
<evidence type="ECO:0000313" key="10">
    <source>
        <dbReference type="EMBL" id="RRJ65621.1"/>
    </source>
</evidence>
<evidence type="ECO:0000256" key="9">
    <source>
        <dbReference type="ARBA" id="ARBA00023049"/>
    </source>
</evidence>
<gene>
    <name evidence="10" type="ORF">EHV15_23890</name>
</gene>
<dbReference type="Pfam" id="PF02073">
    <property type="entry name" value="Peptidase_M29"/>
    <property type="match status" value="1"/>
</dbReference>
<dbReference type="GO" id="GO:0004177">
    <property type="term" value="F:aminopeptidase activity"/>
    <property type="evidence" value="ECO:0007669"/>
    <property type="project" value="UniProtKB-KW"/>
</dbReference>
<reference evidence="10 11" key="1">
    <citation type="submission" date="2018-11" db="EMBL/GenBank/DDBJ databases">
        <title>Genome sequencing of Paenibacillus sp. KCOM 3021 (= ChDC PVNT-B20).</title>
        <authorList>
            <person name="Kook J.-K."/>
            <person name="Park S.-N."/>
            <person name="Lim Y.K."/>
        </authorList>
    </citation>
    <scope>NUCLEOTIDE SEQUENCE [LARGE SCALE GENOMIC DNA]</scope>
    <source>
        <strain evidence="10 11">KCOM 3021</strain>
    </source>
</reference>
<evidence type="ECO:0000256" key="1">
    <source>
        <dbReference type="ARBA" id="ARBA00001941"/>
    </source>
</evidence>
<comment type="cofactor">
    <cofactor evidence="3">
        <name>Zn(2+)</name>
        <dbReference type="ChEBI" id="CHEBI:29105"/>
    </cofactor>
</comment>
<dbReference type="PANTHER" id="PTHR34448">
    <property type="entry name" value="AMINOPEPTIDASE"/>
    <property type="match status" value="1"/>
</dbReference>
<evidence type="ECO:0000256" key="6">
    <source>
        <dbReference type="ARBA" id="ARBA00022670"/>
    </source>
</evidence>
<evidence type="ECO:0000256" key="7">
    <source>
        <dbReference type="ARBA" id="ARBA00022723"/>
    </source>
</evidence>
<comment type="similarity">
    <text evidence="4">Belongs to the peptidase M29 family.</text>
</comment>
<evidence type="ECO:0000256" key="2">
    <source>
        <dbReference type="ARBA" id="ARBA00001946"/>
    </source>
</evidence>
<proteinExistence type="inferred from homology"/>
<dbReference type="RefSeq" id="WP_128633421.1">
    <property type="nucleotide sequence ID" value="NZ_RRCN01000001.1"/>
</dbReference>
<keyword evidence="5 10" id="KW-0031">Aminopeptidase</keyword>
<dbReference type="SUPFAM" id="SSF144052">
    <property type="entry name" value="Thermophilic metalloprotease-like"/>
    <property type="match status" value="1"/>
</dbReference>
<dbReference type="GO" id="GO:0006508">
    <property type="term" value="P:proteolysis"/>
    <property type="evidence" value="ECO:0007669"/>
    <property type="project" value="UniProtKB-KW"/>
</dbReference>
<protein>
    <submittedName>
        <fullName evidence="10">Aminopeptidase</fullName>
    </submittedName>
</protein>
<organism evidence="10 11">
    <name type="scientific">Paenibacillus oralis</name>
    <dbReference type="NCBI Taxonomy" id="2490856"/>
    <lineage>
        <taxon>Bacteria</taxon>
        <taxon>Bacillati</taxon>
        <taxon>Bacillota</taxon>
        <taxon>Bacilli</taxon>
        <taxon>Bacillales</taxon>
        <taxon>Paenibacillaceae</taxon>
        <taxon>Paenibacillus</taxon>
    </lineage>
</organism>
<comment type="cofactor">
    <cofactor evidence="1">
        <name>Co(2+)</name>
        <dbReference type="ChEBI" id="CHEBI:48828"/>
    </cofactor>
</comment>
<dbReference type="InterPro" id="IPR035097">
    <property type="entry name" value="M29_N-terminal"/>
</dbReference>
<keyword evidence="9" id="KW-0482">Metalloprotease</keyword>
<evidence type="ECO:0000256" key="5">
    <source>
        <dbReference type="ARBA" id="ARBA00022438"/>
    </source>
</evidence>
<keyword evidence="6" id="KW-0645">Protease</keyword>
<dbReference type="AlphaFoldDB" id="A0A3P3U5I0"/>
<dbReference type="OrthoDB" id="9803993at2"/>
<dbReference type="InterPro" id="IPR052170">
    <property type="entry name" value="M29_Exopeptidase"/>
</dbReference>
<comment type="cofactor">
    <cofactor evidence="2">
        <name>Mg(2+)</name>
        <dbReference type="ChEBI" id="CHEBI:18420"/>
    </cofactor>
</comment>
<sequence>MEPFDTLLEKYAELVIQVGINVQPGQCLMIYAPLETVELTRLLVAKAYRAGAKYVHVDWEDEQITRIRYETASDESLSYYPQWLADMAEQFGAEGGAVLRIKVPDPELLAGIPSAKVSAAVKAAAKAREKHFAQTRNNQISWSLIKAPTRAWANKVFADLPEDRRIRAMWEAIFQMNRVYSDDPVAAWREHIDELKQRQEYMNAKRYKWLHYRAPGTDLSVELPAGHLWLGGGDYNAAGNYFVANMPTEEIYSLPHRNGVNGTVTSTMPLNLNGQLVEGLKLTFRDGKVAEYDAKSGREHLANLLSTDEGACRLGEVALVPHNSPISRLNRIFYNTGIDENASCHLALGSAYPVNIEGGTKLSKEELTARGANVSLTHVDFMIGSAGLDIDGELADGTIEPIFRNGNWV</sequence>
<dbReference type="Proteomes" id="UP000267017">
    <property type="component" value="Unassembled WGS sequence"/>
</dbReference>
<evidence type="ECO:0000313" key="11">
    <source>
        <dbReference type="Proteomes" id="UP000267017"/>
    </source>
</evidence>
<dbReference type="PRINTS" id="PR00919">
    <property type="entry name" value="THERMOPTASE"/>
</dbReference>
<comment type="caution">
    <text evidence="10">The sequence shown here is derived from an EMBL/GenBank/DDBJ whole genome shotgun (WGS) entry which is preliminary data.</text>
</comment>
<dbReference type="GO" id="GO:0046872">
    <property type="term" value="F:metal ion binding"/>
    <property type="evidence" value="ECO:0007669"/>
    <property type="project" value="UniProtKB-KW"/>
</dbReference>
<keyword evidence="7" id="KW-0479">Metal-binding</keyword>
<keyword evidence="8" id="KW-0378">Hydrolase</keyword>
<name>A0A3P3U5I0_9BACL</name>
<keyword evidence="11" id="KW-1185">Reference proteome</keyword>
<evidence type="ECO:0000256" key="4">
    <source>
        <dbReference type="ARBA" id="ARBA00008236"/>
    </source>
</evidence>
<dbReference type="EMBL" id="RRCN01000001">
    <property type="protein sequence ID" value="RRJ65621.1"/>
    <property type="molecule type" value="Genomic_DNA"/>
</dbReference>
<evidence type="ECO:0000256" key="8">
    <source>
        <dbReference type="ARBA" id="ARBA00022801"/>
    </source>
</evidence>
<dbReference type="Gene3D" id="3.40.1830.10">
    <property type="entry name" value="Thermophilic metalloprotease (M29)"/>
    <property type="match status" value="1"/>
</dbReference>
<dbReference type="PANTHER" id="PTHR34448:SF3">
    <property type="entry name" value="AMINOPEPTIDASE AMPS"/>
    <property type="match status" value="1"/>
</dbReference>
<dbReference type="InterPro" id="IPR000787">
    <property type="entry name" value="Peptidase_M29"/>
</dbReference>
<evidence type="ECO:0000256" key="3">
    <source>
        <dbReference type="ARBA" id="ARBA00001947"/>
    </source>
</evidence>